<evidence type="ECO:0000256" key="1">
    <source>
        <dbReference type="ARBA" id="ARBA00010396"/>
    </source>
</evidence>
<keyword evidence="6" id="KW-0963">Cytoplasm</keyword>
<organism evidence="8 9">
    <name type="scientific">Sphingopyxis macrogoltabida</name>
    <name type="common">Sphingomonas macrogoltabidus</name>
    <dbReference type="NCBI Taxonomy" id="33050"/>
    <lineage>
        <taxon>Bacteria</taxon>
        <taxon>Pseudomonadati</taxon>
        <taxon>Pseudomonadota</taxon>
        <taxon>Alphaproteobacteria</taxon>
        <taxon>Sphingomonadales</taxon>
        <taxon>Sphingomonadaceae</taxon>
        <taxon>Sphingopyxis</taxon>
    </lineage>
</organism>
<comment type="similarity">
    <text evidence="1 6">Belongs to the methyltransferase superfamily. RsmH family.</text>
</comment>
<comment type="catalytic activity">
    <reaction evidence="6">
        <text>cytidine(1402) in 16S rRNA + S-adenosyl-L-methionine = N(4)-methylcytidine(1402) in 16S rRNA + S-adenosyl-L-homocysteine + H(+)</text>
        <dbReference type="Rhea" id="RHEA:42928"/>
        <dbReference type="Rhea" id="RHEA-COMP:10286"/>
        <dbReference type="Rhea" id="RHEA-COMP:10287"/>
        <dbReference type="ChEBI" id="CHEBI:15378"/>
        <dbReference type="ChEBI" id="CHEBI:57856"/>
        <dbReference type="ChEBI" id="CHEBI:59789"/>
        <dbReference type="ChEBI" id="CHEBI:74506"/>
        <dbReference type="ChEBI" id="CHEBI:82748"/>
        <dbReference type="EC" id="2.1.1.199"/>
    </reaction>
</comment>
<comment type="caution">
    <text evidence="8">The sequence shown here is derived from an EMBL/GenBank/DDBJ whole genome shotgun (WGS) entry which is preliminary data.</text>
</comment>
<name>A0A2W5L0B8_SPHMC</name>
<feature type="binding site" evidence="6">
    <location>
        <position position="128"/>
    </location>
    <ligand>
        <name>S-adenosyl-L-methionine</name>
        <dbReference type="ChEBI" id="CHEBI:59789"/>
    </ligand>
</feature>
<feature type="binding site" evidence="6">
    <location>
        <begin position="56"/>
        <end position="58"/>
    </location>
    <ligand>
        <name>S-adenosyl-L-methionine</name>
        <dbReference type="ChEBI" id="CHEBI:59789"/>
    </ligand>
</feature>
<reference evidence="8 9" key="1">
    <citation type="submission" date="2017-08" db="EMBL/GenBank/DDBJ databases">
        <title>Infants hospitalized years apart are colonized by the same room-sourced microbial strains.</title>
        <authorList>
            <person name="Brooks B."/>
            <person name="Olm M.R."/>
            <person name="Firek B.A."/>
            <person name="Baker R."/>
            <person name="Thomas B.C."/>
            <person name="Morowitz M.J."/>
            <person name="Banfield J.F."/>
        </authorList>
    </citation>
    <scope>NUCLEOTIDE SEQUENCE [LARGE SCALE GENOMIC DNA]</scope>
    <source>
        <strain evidence="8">S2_005_003_R2_47</strain>
    </source>
</reference>
<dbReference type="GO" id="GO:0005737">
    <property type="term" value="C:cytoplasm"/>
    <property type="evidence" value="ECO:0007669"/>
    <property type="project" value="UniProtKB-SubCell"/>
</dbReference>
<dbReference type="EMBL" id="QFPJ01000024">
    <property type="protein sequence ID" value="PZQ21724.1"/>
    <property type="molecule type" value="Genomic_DNA"/>
</dbReference>
<dbReference type="InterPro" id="IPR023397">
    <property type="entry name" value="SAM-dep_MeTrfase_MraW_recog"/>
</dbReference>
<keyword evidence="5 6" id="KW-0949">S-adenosyl-L-methionine</keyword>
<feature type="region of interest" description="Disordered" evidence="7">
    <location>
        <begin position="1"/>
        <end position="27"/>
    </location>
</feature>
<evidence type="ECO:0000256" key="2">
    <source>
        <dbReference type="ARBA" id="ARBA00022552"/>
    </source>
</evidence>
<gene>
    <name evidence="6" type="primary">rsmH</name>
    <name evidence="8" type="ORF">DI569_10870</name>
</gene>
<dbReference type="SUPFAM" id="SSF53335">
    <property type="entry name" value="S-adenosyl-L-methionine-dependent methyltransferases"/>
    <property type="match status" value="1"/>
</dbReference>
<comment type="function">
    <text evidence="6">Specifically methylates the N4 position of cytidine in position 1402 (C1402) of 16S rRNA.</text>
</comment>
<dbReference type="EC" id="2.1.1.199" evidence="6"/>
<dbReference type="InterPro" id="IPR029063">
    <property type="entry name" value="SAM-dependent_MTases_sf"/>
</dbReference>
<evidence type="ECO:0000313" key="9">
    <source>
        <dbReference type="Proteomes" id="UP000248597"/>
    </source>
</evidence>
<dbReference type="Proteomes" id="UP000248597">
    <property type="component" value="Unassembled WGS sequence"/>
</dbReference>
<evidence type="ECO:0000256" key="3">
    <source>
        <dbReference type="ARBA" id="ARBA00022603"/>
    </source>
</evidence>
<dbReference type="Pfam" id="PF01795">
    <property type="entry name" value="Methyltransf_5"/>
    <property type="match status" value="1"/>
</dbReference>
<keyword evidence="4 6" id="KW-0808">Transferase</keyword>
<dbReference type="AlphaFoldDB" id="A0A2W5L0B8"/>
<dbReference type="CDD" id="cd02440">
    <property type="entry name" value="AdoMet_MTases"/>
    <property type="match status" value="1"/>
</dbReference>
<evidence type="ECO:0000256" key="4">
    <source>
        <dbReference type="ARBA" id="ARBA00022679"/>
    </source>
</evidence>
<dbReference type="PANTHER" id="PTHR11265">
    <property type="entry name" value="S-ADENOSYL-METHYLTRANSFERASE MRAW"/>
    <property type="match status" value="1"/>
</dbReference>
<dbReference type="InterPro" id="IPR002903">
    <property type="entry name" value="RsmH"/>
</dbReference>
<dbReference type="GO" id="GO:0071424">
    <property type="term" value="F:rRNA (cytosine-N4-)-methyltransferase activity"/>
    <property type="evidence" value="ECO:0007669"/>
    <property type="project" value="UniProtKB-UniRule"/>
</dbReference>
<dbReference type="HAMAP" id="MF_01007">
    <property type="entry name" value="16SrRNA_methyltr_H"/>
    <property type="match status" value="1"/>
</dbReference>
<feature type="binding site" evidence="6">
    <location>
        <position position="73"/>
    </location>
    <ligand>
        <name>S-adenosyl-L-methionine</name>
        <dbReference type="ChEBI" id="CHEBI:59789"/>
    </ligand>
</feature>
<dbReference type="PANTHER" id="PTHR11265:SF0">
    <property type="entry name" value="12S RRNA N4-METHYLCYTIDINE METHYLTRANSFERASE"/>
    <property type="match status" value="1"/>
</dbReference>
<protein>
    <recommendedName>
        <fullName evidence="6">Ribosomal RNA small subunit methyltransferase H</fullName>
        <ecNumber evidence="6">2.1.1.199</ecNumber>
    </recommendedName>
    <alternativeName>
        <fullName evidence="6">16S rRNA m(4)C1402 methyltransferase</fullName>
    </alternativeName>
    <alternativeName>
        <fullName evidence="6">rRNA (cytosine-N(4)-)-methyltransferase RsmH</fullName>
    </alternativeName>
</protein>
<dbReference type="SUPFAM" id="SSF81799">
    <property type="entry name" value="Putative methyltransferase TM0872, insert domain"/>
    <property type="match status" value="1"/>
</dbReference>
<keyword evidence="3 6" id="KW-0489">Methyltransferase</keyword>
<dbReference type="Gene3D" id="3.40.50.150">
    <property type="entry name" value="Vaccinia Virus protein VP39"/>
    <property type="match status" value="1"/>
</dbReference>
<evidence type="ECO:0000256" key="6">
    <source>
        <dbReference type="HAMAP-Rule" id="MF_01007"/>
    </source>
</evidence>
<dbReference type="GO" id="GO:0070475">
    <property type="term" value="P:rRNA base methylation"/>
    <property type="evidence" value="ECO:0007669"/>
    <property type="project" value="UniProtKB-UniRule"/>
</dbReference>
<evidence type="ECO:0000256" key="5">
    <source>
        <dbReference type="ARBA" id="ARBA00022691"/>
    </source>
</evidence>
<dbReference type="Gene3D" id="1.10.150.170">
    <property type="entry name" value="Putative methyltransferase TM0872, insert domain"/>
    <property type="match status" value="1"/>
</dbReference>
<proteinExistence type="inferred from homology"/>
<evidence type="ECO:0000313" key="8">
    <source>
        <dbReference type="EMBL" id="PZQ21724.1"/>
    </source>
</evidence>
<sequence length="348" mass="37076">MGCAKREGAQVTGISSDLTDDLSRDPRHDPVLRDEVIAALAIAPGERHVDATFGAGGYTRAMLAAGAEVFACDRDPDAIAEGQALVAEAEGRLTLIHGRFGEVDRLLAERGIDRVDGITFDIGVSSMQLDRGNRGFSFQADGPLDMRMAQEGESAADWLNRADEGEIADVLFHYGDERQSRRVARAIVAARPLTRTGELAAVIRKALRHPPGAPKDPATKSFQAIRIHVNGELDELVAGLDAAERLLRPGGRLAVVSFHSTEDRIVKNFLRERSGGDAGGSRHRPAASAPAHAPSFHPPARKLRPGKAEADRNPRARSATLRSAVRTAAPAWPGPLAGGHSGKEAISC</sequence>
<accession>A0A2W5L0B8</accession>
<keyword evidence="2 6" id="KW-0698">rRNA processing</keyword>
<feature type="region of interest" description="Disordered" evidence="7">
    <location>
        <begin position="271"/>
        <end position="348"/>
    </location>
</feature>
<feature type="compositionally biased region" description="Low complexity" evidence="7">
    <location>
        <begin position="286"/>
        <end position="295"/>
    </location>
</feature>
<dbReference type="NCBIfam" id="TIGR00006">
    <property type="entry name" value="16S rRNA (cytosine(1402)-N(4))-methyltransferase RsmH"/>
    <property type="match status" value="1"/>
</dbReference>
<feature type="binding site" evidence="6">
    <location>
        <position position="121"/>
    </location>
    <ligand>
        <name>S-adenosyl-L-methionine</name>
        <dbReference type="ChEBI" id="CHEBI:59789"/>
    </ligand>
</feature>
<comment type="subcellular location">
    <subcellularLocation>
        <location evidence="6">Cytoplasm</location>
    </subcellularLocation>
</comment>
<evidence type="ECO:0000256" key="7">
    <source>
        <dbReference type="SAM" id="MobiDB-lite"/>
    </source>
</evidence>
<dbReference type="PIRSF" id="PIRSF004486">
    <property type="entry name" value="MraW"/>
    <property type="match status" value="1"/>
</dbReference>
<feature type="binding site" evidence="6">
    <location>
        <position position="100"/>
    </location>
    <ligand>
        <name>S-adenosyl-L-methionine</name>
        <dbReference type="ChEBI" id="CHEBI:59789"/>
    </ligand>
</feature>